<dbReference type="GO" id="GO:0016020">
    <property type="term" value="C:membrane"/>
    <property type="evidence" value="ECO:0007669"/>
    <property type="project" value="InterPro"/>
</dbReference>
<dbReference type="Pfam" id="PF04966">
    <property type="entry name" value="OprB"/>
    <property type="match status" value="1"/>
</dbReference>
<dbReference type="STRING" id="1231623.Tasa_002_042"/>
<dbReference type="GO" id="GO:0008643">
    <property type="term" value="P:carbohydrate transport"/>
    <property type="evidence" value="ECO:0007669"/>
    <property type="project" value="InterPro"/>
</dbReference>
<dbReference type="Proteomes" id="UP000032679">
    <property type="component" value="Unassembled WGS sequence"/>
</dbReference>
<dbReference type="InterPro" id="IPR038673">
    <property type="entry name" value="OprB_sf"/>
</dbReference>
<dbReference type="PANTHER" id="PTHR37944">
    <property type="entry name" value="PORIN B"/>
    <property type="match status" value="1"/>
</dbReference>
<reference evidence="3 4" key="1">
    <citation type="submission" date="2012-10" db="EMBL/GenBank/DDBJ databases">
        <title>Genome sequencing of Tanticharoenia sakaeratensis NBRC 103193.</title>
        <authorList>
            <person name="Azuma Y."/>
            <person name="Hadano H."/>
            <person name="Hirakawa H."/>
            <person name="Matsushita K."/>
        </authorList>
    </citation>
    <scope>NUCLEOTIDE SEQUENCE [LARGE SCALE GENOMIC DNA]</scope>
    <source>
        <strain evidence="3 4">NBRC 103193</strain>
    </source>
</reference>
<gene>
    <name evidence="3" type="ORF">Tasa_002_042</name>
</gene>
<evidence type="ECO:0000313" key="4">
    <source>
        <dbReference type="Proteomes" id="UP000032679"/>
    </source>
</evidence>
<dbReference type="Gene3D" id="2.40.160.180">
    <property type="entry name" value="Carbohydrate-selective porin OprB"/>
    <property type="match status" value="1"/>
</dbReference>
<dbReference type="InterPro" id="IPR052932">
    <property type="entry name" value="OprB_Porin"/>
</dbReference>
<evidence type="ECO:0000256" key="2">
    <source>
        <dbReference type="RuleBase" id="RU363072"/>
    </source>
</evidence>
<sequence>MDLFKSTAKAGEQDEAVQSAEQSAWLTRPLQPSTFVVPGSSAYQTAHLLGQWGGLLPLLERNGIHPFVNYLMEAAGNPSGGKVQTGAYAHQVTLAADIDWFQIAHVAGLVTHIEVVNREGNNLSSAMGNLFDVQEIWGGGGDVARLVYFTMEQNLFAGRVNIMAGRMLAGTDFAASDLYCNFQNLGLCPNPESLFLNSRTSNGGFQIFPYSAWGGRIRVRPTRLVYVQGGAYEEQNSTLIGASGWDWSTHQSTGVLFPFEIGFTPGAGAHGLPGHYKIGGMFDTASHPDMLYQNEMLAGVNPIAVPKMHRGQTQIYALADQMVHRFGPGDTSGLVVLGGYVWSDAATAEITRFGFAGLSSIGMIPGRKMDQVSFLALYGEVNPRMKASDALERKAGNTAVAPQTNEIDFEADYAATVLPGTKLMPNVQYIVRPGAVSTYHNALVFGMRTSVLF</sequence>
<dbReference type="PANTHER" id="PTHR37944:SF1">
    <property type="entry name" value="PORIN B"/>
    <property type="match status" value="1"/>
</dbReference>
<comment type="caution">
    <text evidence="3">The sequence shown here is derived from an EMBL/GenBank/DDBJ whole genome shotgun (WGS) entry which is preliminary data.</text>
</comment>
<accession>A0A0D6MGM1</accession>
<evidence type="ECO:0000313" key="3">
    <source>
        <dbReference type="EMBL" id="GAN52762.1"/>
    </source>
</evidence>
<dbReference type="InterPro" id="IPR007049">
    <property type="entry name" value="Carb-sel_porin_OprB"/>
</dbReference>
<comment type="similarity">
    <text evidence="1 2">Belongs to the OprB family.</text>
</comment>
<name>A0A0D6MGM1_9PROT</name>
<dbReference type="EMBL" id="BALE01000002">
    <property type="protein sequence ID" value="GAN52762.1"/>
    <property type="molecule type" value="Genomic_DNA"/>
</dbReference>
<proteinExistence type="inferred from homology"/>
<dbReference type="AlphaFoldDB" id="A0A0D6MGM1"/>
<organism evidence="3 4">
    <name type="scientific">Tanticharoenia sakaeratensis NBRC 103193</name>
    <dbReference type="NCBI Taxonomy" id="1231623"/>
    <lineage>
        <taxon>Bacteria</taxon>
        <taxon>Pseudomonadati</taxon>
        <taxon>Pseudomonadota</taxon>
        <taxon>Alphaproteobacteria</taxon>
        <taxon>Acetobacterales</taxon>
        <taxon>Acetobacteraceae</taxon>
        <taxon>Tanticharoenia</taxon>
    </lineage>
</organism>
<dbReference type="GO" id="GO:0015288">
    <property type="term" value="F:porin activity"/>
    <property type="evidence" value="ECO:0007669"/>
    <property type="project" value="InterPro"/>
</dbReference>
<protein>
    <submittedName>
        <fullName evidence="3">Porin</fullName>
    </submittedName>
</protein>
<keyword evidence="4" id="KW-1185">Reference proteome</keyword>
<evidence type="ECO:0000256" key="1">
    <source>
        <dbReference type="ARBA" id="ARBA00008769"/>
    </source>
</evidence>